<dbReference type="PANTHER" id="PTHR15237:SF0">
    <property type="entry name" value="CELL CYCLE CHECKPOINT CONTROL PROTEIN"/>
    <property type="match status" value="1"/>
</dbReference>
<dbReference type="GO" id="GO:0030896">
    <property type="term" value="C:checkpoint clamp complex"/>
    <property type="evidence" value="ECO:0007669"/>
    <property type="project" value="InterPro"/>
</dbReference>
<dbReference type="Pfam" id="PF04139">
    <property type="entry name" value="Rad9"/>
    <property type="match status" value="1"/>
</dbReference>
<feature type="region of interest" description="Disordered" evidence="1">
    <location>
        <begin position="305"/>
        <end position="336"/>
    </location>
</feature>
<dbReference type="STRING" id="34475.A0A4Y9XMD0"/>
<dbReference type="InterPro" id="IPR046938">
    <property type="entry name" value="DNA_clamp_sf"/>
</dbReference>
<evidence type="ECO:0000313" key="3">
    <source>
        <dbReference type="Proteomes" id="UP000298390"/>
    </source>
</evidence>
<dbReference type="InterPro" id="IPR007268">
    <property type="entry name" value="Rad9/Ddc1"/>
</dbReference>
<dbReference type="Proteomes" id="UP000298390">
    <property type="component" value="Unassembled WGS sequence"/>
</dbReference>
<dbReference type="GO" id="GO:0006281">
    <property type="term" value="P:DNA repair"/>
    <property type="evidence" value="ECO:0007669"/>
    <property type="project" value="TreeGrafter"/>
</dbReference>
<dbReference type="GO" id="GO:0071479">
    <property type="term" value="P:cellular response to ionizing radiation"/>
    <property type="evidence" value="ECO:0007669"/>
    <property type="project" value="TreeGrafter"/>
</dbReference>
<dbReference type="PANTHER" id="PTHR15237">
    <property type="entry name" value="DNA REPAIR PROTEIN RAD9"/>
    <property type="match status" value="1"/>
</dbReference>
<feature type="compositionally biased region" description="Low complexity" evidence="1">
    <location>
        <begin position="305"/>
        <end position="324"/>
    </location>
</feature>
<proteinExistence type="predicted"/>
<dbReference type="GO" id="GO:0031573">
    <property type="term" value="P:mitotic intra-S DNA damage checkpoint signaling"/>
    <property type="evidence" value="ECO:0007669"/>
    <property type="project" value="TreeGrafter"/>
</dbReference>
<name>A0A4Y9XMD0_9APHY</name>
<protein>
    <submittedName>
        <fullName evidence="2">Uncharacterized protein</fullName>
    </submittedName>
</protein>
<dbReference type="AlphaFoldDB" id="A0A4Y9XMD0"/>
<gene>
    <name evidence="2" type="ORF">EVJ58_g10835</name>
</gene>
<dbReference type="EMBL" id="SEKV01001333">
    <property type="protein sequence ID" value="TFY50908.1"/>
    <property type="molecule type" value="Genomic_DNA"/>
</dbReference>
<dbReference type="Gene3D" id="3.70.10.10">
    <property type="match status" value="1"/>
</dbReference>
<evidence type="ECO:0000256" key="1">
    <source>
        <dbReference type="SAM" id="MobiDB-lite"/>
    </source>
</evidence>
<dbReference type="GO" id="GO:0000076">
    <property type="term" value="P:DNA replication checkpoint signaling"/>
    <property type="evidence" value="ECO:0007669"/>
    <property type="project" value="TreeGrafter"/>
</dbReference>
<accession>A0A4Y9XMD0</accession>
<organism evidence="2 3">
    <name type="scientific">Rhodofomes roseus</name>
    <dbReference type="NCBI Taxonomy" id="34475"/>
    <lineage>
        <taxon>Eukaryota</taxon>
        <taxon>Fungi</taxon>
        <taxon>Dikarya</taxon>
        <taxon>Basidiomycota</taxon>
        <taxon>Agaricomycotina</taxon>
        <taxon>Agaricomycetes</taxon>
        <taxon>Polyporales</taxon>
        <taxon>Rhodofomes</taxon>
    </lineage>
</organism>
<dbReference type="SUPFAM" id="SSF55979">
    <property type="entry name" value="DNA clamp"/>
    <property type="match status" value="1"/>
</dbReference>
<reference evidence="2 3" key="1">
    <citation type="submission" date="2019-01" db="EMBL/GenBank/DDBJ databases">
        <title>Genome sequencing of the rare red list fungi Fomitopsis rosea.</title>
        <authorList>
            <person name="Buettner E."/>
            <person name="Kellner H."/>
        </authorList>
    </citation>
    <scope>NUCLEOTIDE SEQUENCE [LARGE SCALE GENOMIC DNA]</scope>
    <source>
        <strain evidence="2 3">DSM 105464</strain>
    </source>
</reference>
<comment type="caution">
    <text evidence="2">The sequence shown here is derived from an EMBL/GenBank/DDBJ whole genome shotgun (WGS) entry which is preliminary data.</text>
</comment>
<evidence type="ECO:0000313" key="2">
    <source>
        <dbReference type="EMBL" id="TFY50908.1"/>
    </source>
</evidence>
<sequence>MQATLDASALKQITRALACLSRYGDELTIYATPDTLALSSTSQSQSAFCRFKYRRQFFSRYSLAHAELALDADEVVPAMGQLQTKVIVVHTRAGADGHKTVEKTVEKCELVITDGDAPAQEEDEQDSLESRLTVRLHCKHGVVKTHRLLLQTPNSLLAPAIPDAQYHSRLTIGARAVRDMIEHFPLQRGPKSDPQLIWTFNEYDVEMRGMETIMTGKTGPQLATELIISAEEFDRYEVFDTPLTLSFHLREFNATVGFAEASSLPLAISFTDPASPVFIDLSGDLSESLSVISTSGLGAHVVSARAPARARAPPAPQAETPARARGAEYRSGTRRA</sequence>